<name>A0A9N9ANC4_9GLOM</name>
<feature type="region of interest" description="Disordered" evidence="1">
    <location>
        <begin position="322"/>
        <end position="384"/>
    </location>
</feature>
<feature type="region of interest" description="Disordered" evidence="1">
    <location>
        <begin position="397"/>
        <end position="584"/>
    </location>
</feature>
<dbReference type="EMBL" id="CAJVPL010000865">
    <property type="protein sequence ID" value="CAG8535782.1"/>
    <property type="molecule type" value="Genomic_DNA"/>
</dbReference>
<evidence type="ECO:0000313" key="2">
    <source>
        <dbReference type="EMBL" id="CAG8535782.1"/>
    </source>
</evidence>
<feature type="compositionally biased region" description="Basic and acidic residues" evidence="1">
    <location>
        <begin position="67"/>
        <end position="80"/>
    </location>
</feature>
<comment type="caution">
    <text evidence="2">The sequence shown here is derived from an EMBL/GenBank/DDBJ whole genome shotgun (WGS) entry which is preliminary data.</text>
</comment>
<feature type="region of interest" description="Disordered" evidence="1">
    <location>
        <begin position="54"/>
        <end position="150"/>
    </location>
</feature>
<organism evidence="2 3">
    <name type="scientific">Ambispora gerdemannii</name>
    <dbReference type="NCBI Taxonomy" id="144530"/>
    <lineage>
        <taxon>Eukaryota</taxon>
        <taxon>Fungi</taxon>
        <taxon>Fungi incertae sedis</taxon>
        <taxon>Mucoromycota</taxon>
        <taxon>Glomeromycotina</taxon>
        <taxon>Glomeromycetes</taxon>
        <taxon>Archaeosporales</taxon>
        <taxon>Ambisporaceae</taxon>
        <taxon>Ambispora</taxon>
    </lineage>
</organism>
<feature type="compositionally biased region" description="Polar residues" evidence="1">
    <location>
        <begin position="84"/>
        <end position="95"/>
    </location>
</feature>
<reference evidence="2" key="1">
    <citation type="submission" date="2021-06" db="EMBL/GenBank/DDBJ databases">
        <authorList>
            <person name="Kallberg Y."/>
            <person name="Tangrot J."/>
            <person name="Rosling A."/>
        </authorList>
    </citation>
    <scope>NUCLEOTIDE SEQUENCE</scope>
    <source>
        <strain evidence="2">MT106</strain>
    </source>
</reference>
<dbReference type="PANTHER" id="PTHR43191:SF2">
    <property type="entry name" value="RRNA METHYLTRANSFERASE 3, MITOCHONDRIAL"/>
    <property type="match status" value="1"/>
</dbReference>
<feature type="compositionally biased region" description="Basic and acidic residues" evidence="1">
    <location>
        <begin position="123"/>
        <end position="140"/>
    </location>
</feature>
<dbReference type="PANTHER" id="PTHR43191">
    <property type="entry name" value="RRNA METHYLTRANSFERASE 3"/>
    <property type="match status" value="1"/>
</dbReference>
<dbReference type="OrthoDB" id="270651at2759"/>
<feature type="compositionally biased region" description="Basic and acidic residues" evidence="1">
    <location>
        <begin position="372"/>
        <end position="384"/>
    </location>
</feature>
<feature type="compositionally biased region" description="Basic and acidic residues" evidence="1">
    <location>
        <begin position="225"/>
        <end position="241"/>
    </location>
</feature>
<feature type="compositionally biased region" description="Polar residues" evidence="1">
    <location>
        <begin position="334"/>
        <end position="347"/>
    </location>
</feature>
<accession>A0A9N9ANC4</accession>
<feature type="compositionally biased region" description="Basic and acidic residues" evidence="1">
    <location>
        <begin position="322"/>
        <end position="332"/>
    </location>
</feature>
<protein>
    <submittedName>
        <fullName evidence="2">9219_t:CDS:1</fullName>
    </submittedName>
</protein>
<feature type="compositionally biased region" description="Polar residues" evidence="1">
    <location>
        <begin position="399"/>
        <end position="408"/>
    </location>
</feature>
<feature type="compositionally biased region" description="Polar residues" evidence="1">
    <location>
        <begin position="172"/>
        <end position="185"/>
    </location>
</feature>
<evidence type="ECO:0000256" key="1">
    <source>
        <dbReference type="SAM" id="MobiDB-lite"/>
    </source>
</evidence>
<feature type="compositionally biased region" description="Polar residues" evidence="1">
    <location>
        <begin position="262"/>
        <end position="273"/>
    </location>
</feature>
<feature type="compositionally biased region" description="Polar residues" evidence="1">
    <location>
        <begin position="436"/>
        <end position="445"/>
    </location>
</feature>
<dbReference type="GO" id="GO:0003723">
    <property type="term" value="F:RNA binding"/>
    <property type="evidence" value="ECO:0007669"/>
    <property type="project" value="TreeGrafter"/>
</dbReference>
<evidence type="ECO:0000313" key="3">
    <source>
        <dbReference type="Proteomes" id="UP000789831"/>
    </source>
</evidence>
<gene>
    <name evidence="2" type="ORF">AGERDE_LOCUS5936</name>
</gene>
<proteinExistence type="predicted"/>
<feature type="compositionally biased region" description="Polar residues" evidence="1">
    <location>
        <begin position="527"/>
        <end position="536"/>
    </location>
</feature>
<dbReference type="AlphaFoldDB" id="A0A9N9ANC4"/>
<feature type="compositionally biased region" description="Polar residues" evidence="1">
    <location>
        <begin position="109"/>
        <end position="122"/>
    </location>
</feature>
<dbReference type="InterPro" id="IPR051259">
    <property type="entry name" value="rRNA_Methyltransferase"/>
</dbReference>
<feature type="region of interest" description="Disordered" evidence="1">
    <location>
        <begin position="172"/>
        <end position="290"/>
    </location>
</feature>
<feature type="compositionally biased region" description="Basic and acidic residues" evidence="1">
    <location>
        <begin position="507"/>
        <end position="524"/>
    </location>
</feature>
<feature type="compositionally biased region" description="Basic and acidic residues" evidence="1">
    <location>
        <begin position="250"/>
        <end position="260"/>
    </location>
</feature>
<sequence>MNQEKIINARNMQRQVIYNLKRFRKSKQCQGFHTSLSNCYESRGRYVPELSQIQVPNSSSARQGYFYREDRSIDNGRNRYEGPNLNQESSYQRSSRYPPKNWERPPEPSQNHVPNVNGSRQGDFNREDRNTDSGLSRREGTFLSQGYGDQKSSRYLSKDLECQPSNLDRYELSQNQVPNANSSRLGSLYTKDKSTNSSREALNLNQGLSIERNYTDDSPTYFGRVPEKPRSFDKTSDDNVEKPLSSSTSDRLKYLDRGLDSDQGNYSQRSLRNYTERSNAERPSSTSDRLKSLNRSLSLNRGNYNQISLGNYIERDDNGPDYIGHVHERPRSFDINSDYNARPSSASDRLKSLDQGLDLDQGNYNQRSLGDYTERGNAERLSSSDRLKSFKRSFDLDQGNYNQRSLGNYTERGNAERLSSTTSVKSLGRDLDLNRENYNQRNLGNYSERGDGGPTYFGRVSEKTRSYDNDSDYNSERPSYISDRSRSFDRPSSSSYSTGSLSNRDISNYEKPSRNFSDVNKEYPEYNNEQSGSFNSRYPRGDWGRQPSNFSTRDDSYTTYQQSRPTHDRTDKKSKRSGVLQQKPLSYEERIERLREATERKAYREKFAYRHEWPAIFTRLHGITDKKIMHLEKLVEDSAYRKEQKMVIVQNEINILNLVNQGFPIKSLLVHAPHKPKTKYEIQAPALDYVEKPDLIKAENYYILSIDMARKILGTAARPDRHEIFAEVPFPVVQMPEKKDLDRMLVLDSANEAIDLGLLIHSAKALGWKGSFMLRGTNDKFNDFVIRYSGFHSLTWPCIYGTFKELLDYLKENEMSLLTAWVAPKEILSQCASMHDSNLLFWKPQSNELYNGPLPSRIALFLTRESILPAVAESSMRVSLSTKADDNILNHVIDINSAGSIIMILDEDM</sequence>
<feature type="compositionally biased region" description="Low complexity" evidence="1">
    <location>
        <begin position="490"/>
        <end position="502"/>
    </location>
</feature>
<keyword evidence="3" id="KW-1185">Reference proteome</keyword>
<feature type="compositionally biased region" description="Polar residues" evidence="1">
    <location>
        <begin position="195"/>
        <end position="208"/>
    </location>
</feature>
<feature type="compositionally biased region" description="Polar residues" evidence="1">
    <location>
        <begin position="546"/>
        <end position="564"/>
    </location>
</feature>
<dbReference type="Proteomes" id="UP000789831">
    <property type="component" value="Unassembled WGS sequence"/>
</dbReference>